<proteinExistence type="predicted"/>
<gene>
    <name evidence="1" type="ORF">PbB2_02234</name>
</gene>
<name>A0A2P2EBW8_9PROT</name>
<sequence length="35" mass="3790">MCGALLLEVLENLKAAKCLNRVGIGLHIIGYVKHV</sequence>
<evidence type="ECO:0000313" key="2">
    <source>
        <dbReference type="Proteomes" id="UP000245086"/>
    </source>
</evidence>
<comment type="caution">
    <text evidence="1">The sequence shown here is derived from an EMBL/GenBank/DDBJ whole genome shotgun (WGS) entry which is preliminary data.</text>
</comment>
<organism evidence="1 2">
    <name type="scientific">Candidatus Phycosocius bacilliformis</name>
    <dbReference type="NCBI Taxonomy" id="1445552"/>
    <lineage>
        <taxon>Bacteria</taxon>
        <taxon>Pseudomonadati</taxon>
        <taxon>Pseudomonadota</taxon>
        <taxon>Alphaproteobacteria</taxon>
        <taxon>Caulobacterales</taxon>
        <taxon>Caulobacterales incertae sedis</taxon>
        <taxon>Candidatus Phycosocius</taxon>
    </lineage>
</organism>
<accession>A0A2P2EBW8</accession>
<dbReference type="Proteomes" id="UP000245086">
    <property type="component" value="Unassembled WGS sequence"/>
</dbReference>
<keyword evidence="2" id="KW-1185">Reference proteome</keyword>
<protein>
    <submittedName>
        <fullName evidence="1">Uncharacterized protein</fullName>
    </submittedName>
</protein>
<reference evidence="1 2" key="1">
    <citation type="journal article" date="2018" name="Genome Announc.">
        <title>Draft Genome Sequence of "Candidatus Phycosocius bacilliformis," an Alphaproteobacterial Ectosymbiont of the Hydrocarbon-Producing Green Alga Botryococcus braunii.</title>
        <authorList>
            <person name="Tanabe Y."/>
            <person name="Yamaguchi H."/>
            <person name="Watanabe M.M."/>
        </authorList>
    </citation>
    <scope>NUCLEOTIDE SEQUENCE [LARGE SCALE GENOMIC DNA]</scope>
    <source>
        <strain evidence="1 2">BOTRYCO-2</strain>
    </source>
</reference>
<evidence type="ECO:0000313" key="1">
    <source>
        <dbReference type="EMBL" id="GBF58548.1"/>
    </source>
</evidence>
<dbReference type="AlphaFoldDB" id="A0A2P2EBW8"/>
<dbReference type="EMBL" id="BFBR01000006">
    <property type="protein sequence ID" value="GBF58548.1"/>
    <property type="molecule type" value="Genomic_DNA"/>
</dbReference>